<dbReference type="EMBL" id="JAVRJZ010000006">
    <property type="protein sequence ID" value="KAK2721426.1"/>
    <property type="molecule type" value="Genomic_DNA"/>
</dbReference>
<accession>A0AA88IBX5</accession>
<reference evidence="1" key="1">
    <citation type="submission" date="2023-07" db="EMBL/GenBank/DDBJ databases">
        <title>Chromosome-level genome assembly of Artemia franciscana.</title>
        <authorList>
            <person name="Jo E."/>
        </authorList>
    </citation>
    <scope>NUCLEOTIDE SEQUENCE</scope>
    <source>
        <tissue evidence="1">Whole body</tissue>
    </source>
</reference>
<comment type="caution">
    <text evidence="1">The sequence shown here is derived from an EMBL/GenBank/DDBJ whole genome shotgun (WGS) entry which is preliminary data.</text>
</comment>
<proteinExistence type="predicted"/>
<organism evidence="1 2">
    <name type="scientific">Artemia franciscana</name>
    <name type="common">Brine shrimp</name>
    <name type="synonym">Artemia sanfranciscana</name>
    <dbReference type="NCBI Taxonomy" id="6661"/>
    <lineage>
        <taxon>Eukaryota</taxon>
        <taxon>Metazoa</taxon>
        <taxon>Ecdysozoa</taxon>
        <taxon>Arthropoda</taxon>
        <taxon>Crustacea</taxon>
        <taxon>Branchiopoda</taxon>
        <taxon>Anostraca</taxon>
        <taxon>Artemiidae</taxon>
        <taxon>Artemia</taxon>
    </lineage>
</organism>
<name>A0AA88IBX5_ARTSF</name>
<keyword evidence="2" id="KW-1185">Reference proteome</keyword>
<evidence type="ECO:0000313" key="2">
    <source>
        <dbReference type="Proteomes" id="UP001187531"/>
    </source>
</evidence>
<protein>
    <submittedName>
        <fullName evidence="1">Uncharacterized protein</fullName>
    </submittedName>
</protein>
<dbReference type="Proteomes" id="UP001187531">
    <property type="component" value="Unassembled WGS sequence"/>
</dbReference>
<dbReference type="AlphaFoldDB" id="A0AA88IBX5"/>
<sequence length="80" mass="9169">MCFMITDTTAEILPSVETQNMEVSFTATDADIAKLSPVFNHLILDNQEQDDQGKPEFRRKKNNTLCYEFSDSDINDFSDK</sequence>
<evidence type="ECO:0000313" key="1">
    <source>
        <dbReference type="EMBL" id="KAK2721426.1"/>
    </source>
</evidence>
<feature type="non-terminal residue" evidence="1">
    <location>
        <position position="80"/>
    </location>
</feature>
<gene>
    <name evidence="1" type="ORF">QYM36_003647</name>
</gene>